<reference evidence="1" key="1">
    <citation type="submission" date="2023-04" db="EMBL/GenBank/DDBJ databases">
        <title>A chromosome-level genome assembly of the parasitoid wasp Eretmocerus hayati.</title>
        <authorList>
            <person name="Zhong Y."/>
            <person name="Liu S."/>
            <person name="Liu Y."/>
        </authorList>
    </citation>
    <scope>NUCLEOTIDE SEQUENCE</scope>
    <source>
        <strain evidence="1">ZJU_SS_LIU_2023</strain>
    </source>
</reference>
<organism evidence="1 2">
    <name type="scientific">Eretmocerus hayati</name>
    <dbReference type="NCBI Taxonomy" id="131215"/>
    <lineage>
        <taxon>Eukaryota</taxon>
        <taxon>Metazoa</taxon>
        <taxon>Ecdysozoa</taxon>
        <taxon>Arthropoda</taxon>
        <taxon>Hexapoda</taxon>
        <taxon>Insecta</taxon>
        <taxon>Pterygota</taxon>
        <taxon>Neoptera</taxon>
        <taxon>Endopterygota</taxon>
        <taxon>Hymenoptera</taxon>
        <taxon>Apocrita</taxon>
        <taxon>Proctotrupomorpha</taxon>
        <taxon>Chalcidoidea</taxon>
        <taxon>Aphelinidae</taxon>
        <taxon>Aphelininae</taxon>
        <taxon>Eretmocerus</taxon>
    </lineage>
</organism>
<sequence length="553" mass="63338">MKLWTNKTILTGVAGLALISLGVAICLMRYAIFHYIMQKELPLSPQSRGFQVWKDTSEVPIYLKVYIFNWTNPEELNEPNKKPNLVQVGPYTFREKRWKLNITFHPENDTVSYLQKRTWHFESSKSNGTLQDKVSQLNAIIVSAAYKMRYWSAFMQSSSGFLINRMRQDTNFVRTVDEVLFSGFEDKLLTMGTIFTSDGAQEYDKFGWFYKRNVTTQFEGHKNIGTGAKDLSNLGLMKVWNYKDTTKFYESPCNMVEGSAGEMWPPYRTTDDIKLFTPDICRPVTYEYSGIVNHKGIEGYKYSLGRKSLSNDTRRRYPHEQAKYFQSTTTTENSFDVNSTTFRPEDSQYDEDEINEGGCYCNGECTPMGLMNVSSCRYGAPGFISLPHFLNGDPSLIDAVVGIKPEKEKHGFDIILEPTTGVPLKITARLQINVLLQKSDIVTILNDVPTIYFPILWFEVVGGIPDVMLDDFRLFLSLPNMMKNTGLVLVLVGTLYSLGVAVTIYLSWNKTLQSQPDQTNSVSRKVEMTYMEKPTDGEDQQIRSDRRLYPTHR</sequence>
<proteinExistence type="predicted"/>
<name>A0ACC2NFH3_9HYME</name>
<dbReference type="EMBL" id="CM056743">
    <property type="protein sequence ID" value="KAJ8669646.1"/>
    <property type="molecule type" value="Genomic_DNA"/>
</dbReference>
<protein>
    <submittedName>
        <fullName evidence="1">Uncharacterized protein</fullName>
    </submittedName>
</protein>
<keyword evidence="2" id="KW-1185">Reference proteome</keyword>
<evidence type="ECO:0000313" key="2">
    <source>
        <dbReference type="Proteomes" id="UP001239111"/>
    </source>
</evidence>
<gene>
    <name evidence="1" type="ORF">QAD02_000905</name>
</gene>
<accession>A0ACC2NFH3</accession>
<comment type="caution">
    <text evidence="1">The sequence shown here is derived from an EMBL/GenBank/DDBJ whole genome shotgun (WGS) entry which is preliminary data.</text>
</comment>
<evidence type="ECO:0000313" key="1">
    <source>
        <dbReference type="EMBL" id="KAJ8669646.1"/>
    </source>
</evidence>
<dbReference type="Proteomes" id="UP001239111">
    <property type="component" value="Chromosome 3"/>
</dbReference>